<dbReference type="InterPro" id="IPR054206">
    <property type="entry name" value="DUF6912"/>
</dbReference>
<sequence length="173" mass="18299">MRLFVPATLAMLETLLDSGEMPVRSGTAFAATPALVESYAEGDTEEIEHVAYLEAARASLRLLGGEIDSGAVHDTHPYRRVVVSVDVLDADAQPRPDLDTAVVRLSRGTVAMEEIAAVHVDLAGAADAVEAAVEAVDRADLGDEDAELTVGDALDIDLAWYDAGELPFLLSLL</sequence>
<gene>
    <name evidence="1" type="ORF">CEY15_06805</name>
</gene>
<organism evidence="1 2">
    <name type="scientific">Dietzia natronolimnaea</name>
    <dbReference type="NCBI Taxonomy" id="161920"/>
    <lineage>
        <taxon>Bacteria</taxon>
        <taxon>Bacillati</taxon>
        <taxon>Actinomycetota</taxon>
        <taxon>Actinomycetes</taxon>
        <taxon>Mycobacteriales</taxon>
        <taxon>Dietziaceae</taxon>
        <taxon>Dietzia</taxon>
    </lineage>
</organism>
<accession>A0A2A2WR08</accession>
<dbReference type="RefSeq" id="WP_095717813.1">
    <property type="nucleotide sequence ID" value="NZ_NTGA01000013.1"/>
</dbReference>
<dbReference type="Proteomes" id="UP000218810">
    <property type="component" value="Unassembled WGS sequence"/>
</dbReference>
<proteinExistence type="predicted"/>
<dbReference type="EMBL" id="NTGA01000013">
    <property type="protein sequence ID" value="PAY23601.1"/>
    <property type="molecule type" value="Genomic_DNA"/>
</dbReference>
<keyword evidence="2" id="KW-1185">Reference proteome</keyword>
<comment type="caution">
    <text evidence="1">The sequence shown here is derived from an EMBL/GenBank/DDBJ whole genome shotgun (WGS) entry which is preliminary data.</text>
</comment>
<evidence type="ECO:0000313" key="1">
    <source>
        <dbReference type="EMBL" id="PAY23601.1"/>
    </source>
</evidence>
<name>A0A2A2WR08_9ACTN</name>
<dbReference type="Pfam" id="PF21853">
    <property type="entry name" value="DUF6912"/>
    <property type="match status" value="1"/>
</dbReference>
<evidence type="ECO:0000313" key="2">
    <source>
        <dbReference type="Proteomes" id="UP000218810"/>
    </source>
</evidence>
<dbReference type="OrthoDB" id="3214389at2"/>
<reference evidence="2" key="1">
    <citation type="submission" date="2017-09" db="EMBL/GenBank/DDBJ databases">
        <authorList>
            <person name="Zhang Y."/>
            <person name="Huang X."/>
            <person name="Liu J."/>
            <person name="Lu L."/>
            <person name="Peng K."/>
        </authorList>
    </citation>
    <scope>NUCLEOTIDE SEQUENCE [LARGE SCALE GENOMIC DNA]</scope>
    <source>
        <strain evidence="2">S-XJ-1</strain>
    </source>
</reference>
<dbReference type="AlphaFoldDB" id="A0A2A2WR08"/>
<protein>
    <submittedName>
        <fullName evidence="1">Uncharacterized protein</fullName>
    </submittedName>
</protein>